<dbReference type="EMBL" id="FTNT01000012">
    <property type="protein sequence ID" value="SIS20065.1"/>
    <property type="molecule type" value="Genomic_DNA"/>
</dbReference>
<keyword evidence="1" id="KW-0472">Membrane</keyword>
<reference evidence="2 3" key="1">
    <citation type="submission" date="2017-01" db="EMBL/GenBank/DDBJ databases">
        <authorList>
            <person name="Mah S.A."/>
            <person name="Swanson W.J."/>
            <person name="Moy G.W."/>
            <person name="Vacquier V.D."/>
        </authorList>
    </citation>
    <scope>NUCLEOTIDE SEQUENCE [LARGE SCALE GENOMIC DNA]</scope>
    <source>
        <strain evidence="2 3">CPCC 203464</strain>
    </source>
</reference>
<keyword evidence="1" id="KW-0812">Transmembrane</keyword>
<dbReference type="Gene3D" id="3.30.470.20">
    <property type="entry name" value="ATP-grasp fold, B domain"/>
    <property type="match status" value="1"/>
</dbReference>
<dbReference type="RefSeq" id="WP_076482256.1">
    <property type="nucleotide sequence ID" value="NZ_FTNT01000012.1"/>
</dbReference>
<dbReference type="SUPFAM" id="SSF56059">
    <property type="entry name" value="Glutathione synthetase ATP-binding domain-like"/>
    <property type="match status" value="1"/>
</dbReference>
<name>A0A1N7H5D0_9NOCA</name>
<organism evidence="2 3">
    <name type="scientific">Williamsia sterculiae</name>
    <dbReference type="NCBI Taxonomy" id="1344003"/>
    <lineage>
        <taxon>Bacteria</taxon>
        <taxon>Bacillati</taxon>
        <taxon>Actinomycetota</taxon>
        <taxon>Actinomycetes</taxon>
        <taxon>Mycobacteriales</taxon>
        <taxon>Nocardiaceae</taxon>
        <taxon>Williamsia</taxon>
    </lineage>
</organism>
<evidence type="ECO:0000313" key="3">
    <source>
        <dbReference type="Proteomes" id="UP000186218"/>
    </source>
</evidence>
<keyword evidence="1" id="KW-1133">Transmembrane helix</keyword>
<dbReference type="STRING" id="1344003.SAMN05445060_3535"/>
<sequence length="439" mass="48363">MTVVSRDSLRTVGALVGLTATLPVDLVLVGAALATRRFRHPPVVERVSATDRKTVLISGGKMTKALQLARSFHAAGHRVVLVESGKYRWTGHRFSRAVDAFHCVPEATAPGYADAVAAVARLEDADVFVPVSSPAGSAADADAGAVLAGVCDTVHADPATVRTLDDKAAFSRTAESFGLRVPDFVLITDAAQVETFDFPPDRTYILKRIAYNPVGRMDLTPLRATTPEHNRAVARARDISPDDPWILQEFIDGTEFCTHGTVRDGRLQVYGCCESSAFQINYAMIDKPEIRSWVEHFVSGLQVTGQLSFDFIESADGTVYAIECNPRTHSAITMFYDHPDVAAAYLQTGHPVIEPRPTARATYWIYHELWRLLTQHNRRARLSTIVRGTDAIFTWDDPLPYLMVHHLQIPSLLIRSLRSGRGWSRIDFNIGKLVETGGD</sequence>
<evidence type="ECO:0000313" key="2">
    <source>
        <dbReference type="EMBL" id="SIS20065.1"/>
    </source>
</evidence>
<feature type="transmembrane region" description="Helical" evidence="1">
    <location>
        <begin position="12"/>
        <end position="34"/>
    </location>
</feature>
<proteinExistence type="predicted"/>
<evidence type="ECO:0000256" key="1">
    <source>
        <dbReference type="SAM" id="Phobius"/>
    </source>
</evidence>
<dbReference type="OrthoDB" id="40611at2"/>
<dbReference type="AlphaFoldDB" id="A0A1N7H5D0"/>
<gene>
    <name evidence="2" type="ORF">SAMN05445060_3535</name>
</gene>
<protein>
    <submittedName>
        <fullName evidence="2">Carbamoylphosphate synthase large subunit</fullName>
    </submittedName>
</protein>
<keyword evidence="3" id="KW-1185">Reference proteome</keyword>
<accession>A0A1N7H5D0</accession>
<dbReference type="Proteomes" id="UP000186218">
    <property type="component" value="Unassembled WGS sequence"/>
</dbReference>